<dbReference type="RefSeq" id="WP_179828413.1">
    <property type="nucleotide sequence ID" value="NZ_JACCCO010000003.1"/>
</dbReference>
<proteinExistence type="predicted"/>
<dbReference type="Pfam" id="PF13460">
    <property type="entry name" value="NAD_binding_10"/>
    <property type="match status" value="1"/>
</dbReference>
<reference evidence="3 4" key="1">
    <citation type="submission" date="2020-07" db="EMBL/GenBank/DDBJ databases">
        <title>Sequencing the genomes of 1000 actinobacteria strains.</title>
        <authorList>
            <person name="Klenk H.-P."/>
        </authorList>
    </citation>
    <scope>NUCLEOTIDE SEQUENCE [LARGE SCALE GENOMIC DNA]</scope>
    <source>
        <strain evidence="3 4">DSM 45763</strain>
    </source>
</reference>
<dbReference type="InterPro" id="IPR016040">
    <property type="entry name" value="NAD(P)-bd_dom"/>
</dbReference>
<accession>A0A852VAU4</accession>
<evidence type="ECO:0000259" key="2">
    <source>
        <dbReference type="Pfam" id="PF13460"/>
    </source>
</evidence>
<dbReference type="Proteomes" id="UP000576393">
    <property type="component" value="Unassembled WGS sequence"/>
</dbReference>
<sequence>MRTVIAGGHGKIGLRLGRLLAGRGDEVVSLIRDPAQEDDVRGTGAEPVVCDLEKAGVEEVAALLAGADAAVFAAGAGAGSGVPRKDTVDRAAAVLLAEAAERAGVRRLVQISSMGAGQPPQPGSDEVWAAYIDAKTAAENDLQGRRDLDWTILRPGTLTDDPGTGRVTLSHPPVPPGRVSRDDVAAVIVELLDTPGPHRHIVELVSGDVPVADAVRGLAS</sequence>
<dbReference type="PANTHER" id="PTHR15020">
    <property type="entry name" value="FLAVIN REDUCTASE-RELATED"/>
    <property type="match status" value="1"/>
</dbReference>
<dbReference type="SUPFAM" id="SSF51735">
    <property type="entry name" value="NAD(P)-binding Rossmann-fold domains"/>
    <property type="match status" value="1"/>
</dbReference>
<feature type="domain" description="NAD(P)-binding" evidence="2">
    <location>
        <begin position="7"/>
        <end position="195"/>
    </location>
</feature>
<feature type="region of interest" description="Disordered" evidence="1">
    <location>
        <begin position="156"/>
        <end position="178"/>
    </location>
</feature>
<name>A0A852VAU4_9ACTN</name>
<comment type="caution">
    <text evidence="3">The sequence shown here is derived from an EMBL/GenBank/DDBJ whole genome shotgun (WGS) entry which is preliminary data.</text>
</comment>
<keyword evidence="4" id="KW-1185">Reference proteome</keyword>
<evidence type="ECO:0000313" key="4">
    <source>
        <dbReference type="Proteomes" id="UP000576393"/>
    </source>
</evidence>
<protein>
    <submittedName>
        <fullName evidence="3">Nucleoside-diphosphate-sugar epimerase</fullName>
    </submittedName>
</protein>
<dbReference type="InterPro" id="IPR036291">
    <property type="entry name" value="NAD(P)-bd_dom_sf"/>
</dbReference>
<dbReference type="Gene3D" id="3.40.50.720">
    <property type="entry name" value="NAD(P)-binding Rossmann-like Domain"/>
    <property type="match status" value="1"/>
</dbReference>
<gene>
    <name evidence="3" type="ORF">HDA43_006590</name>
</gene>
<dbReference type="AlphaFoldDB" id="A0A852VAU4"/>
<dbReference type="PANTHER" id="PTHR15020:SF50">
    <property type="entry name" value="UPF0659 PROTEIN YMR090W"/>
    <property type="match status" value="1"/>
</dbReference>
<evidence type="ECO:0000313" key="3">
    <source>
        <dbReference type="EMBL" id="NYF44363.1"/>
    </source>
</evidence>
<dbReference type="EMBL" id="JACCCO010000003">
    <property type="protein sequence ID" value="NYF44363.1"/>
    <property type="molecule type" value="Genomic_DNA"/>
</dbReference>
<organism evidence="3 4">
    <name type="scientific">Streptosporangium sandarakinum</name>
    <dbReference type="NCBI Taxonomy" id="1260955"/>
    <lineage>
        <taxon>Bacteria</taxon>
        <taxon>Bacillati</taxon>
        <taxon>Actinomycetota</taxon>
        <taxon>Actinomycetes</taxon>
        <taxon>Streptosporangiales</taxon>
        <taxon>Streptosporangiaceae</taxon>
        <taxon>Streptosporangium</taxon>
    </lineage>
</organism>
<evidence type="ECO:0000256" key="1">
    <source>
        <dbReference type="SAM" id="MobiDB-lite"/>
    </source>
</evidence>